<name>A0A2T2YAS9_9BACT</name>
<dbReference type="AlphaFoldDB" id="A0A2T2YAS9"/>
<evidence type="ECO:0008006" key="3">
    <source>
        <dbReference type="Google" id="ProtNLM"/>
    </source>
</evidence>
<dbReference type="Proteomes" id="UP000240357">
    <property type="component" value="Unassembled WGS sequence"/>
</dbReference>
<gene>
    <name evidence="1" type="ORF">AHMF7605_03295</name>
</gene>
<dbReference type="EMBL" id="PYFT01000001">
    <property type="protein sequence ID" value="PSR52617.1"/>
    <property type="molecule type" value="Genomic_DNA"/>
</dbReference>
<protein>
    <recommendedName>
        <fullName evidence="3">STAS/SEC14 domain-containing protein</fullName>
    </recommendedName>
</protein>
<proteinExistence type="predicted"/>
<evidence type="ECO:0000313" key="1">
    <source>
        <dbReference type="EMBL" id="PSR52617.1"/>
    </source>
</evidence>
<accession>A0A2T2YAS9</accession>
<sequence>MFPNQPDYSTPLSNYVLRLAYCQRKSYFVVVYLSLKNSYLKREITNAFGKNFLTISYDARHQWVYNDWQGYQTLESVIQGANACLEVIQQVKCPRLLNDNRQVLGPWEHATDWIAQDWTPRAIALGLTQFAHVVSPESMARLSAEQMYVKINNSFRMQIFDDYQQAAEWLEK</sequence>
<reference evidence="1 2" key="1">
    <citation type="submission" date="2018-03" db="EMBL/GenBank/DDBJ databases">
        <title>Adhaeribacter sp. HMF7605 Genome sequencing and assembly.</title>
        <authorList>
            <person name="Kang H."/>
            <person name="Kang J."/>
            <person name="Cha I."/>
            <person name="Kim H."/>
            <person name="Joh K."/>
        </authorList>
    </citation>
    <scope>NUCLEOTIDE SEQUENCE [LARGE SCALE GENOMIC DNA]</scope>
    <source>
        <strain evidence="1 2">HMF7605</strain>
    </source>
</reference>
<evidence type="ECO:0000313" key="2">
    <source>
        <dbReference type="Proteomes" id="UP000240357"/>
    </source>
</evidence>
<comment type="caution">
    <text evidence="1">The sequence shown here is derived from an EMBL/GenBank/DDBJ whole genome shotgun (WGS) entry which is preliminary data.</text>
</comment>
<organism evidence="1 2">
    <name type="scientific">Adhaeribacter arboris</name>
    <dbReference type="NCBI Taxonomy" id="2072846"/>
    <lineage>
        <taxon>Bacteria</taxon>
        <taxon>Pseudomonadati</taxon>
        <taxon>Bacteroidota</taxon>
        <taxon>Cytophagia</taxon>
        <taxon>Cytophagales</taxon>
        <taxon>Hymenobacteraceae</taxon>
        <taxon>Adhaeribacter</taxon>
    </lineage>
</organism>
<keyword evidence="2" id="KW-1185">Reference proteome</keyword>